<evidence type="ECO:0000259" key="1">
    <source>
        <dbReference type="PROSITE" id="PS50181"/>
    </source>
</evidence>
<accession>A0AAD1Y8N8</accession>
<proteinExistence type="predicted"/>
<evidence type="ECO:0000313" key="3">
    <source>
        <dbReference type="Proteomes" id="UP001295684"/>
    </source>
</evidence>
<dbReference type="EMBL" id="CAMPGE010029982">
    <property type="protein sequence ID" value="CAI2387476.1"/>
    <property type="molecule type" value="Genomic_DNA"/>
</dbReference>
<dbReference type="Proteomes" id="UP001295684">
    <property type="component" value="Unassembled WGS sequence"/>
</dbReference>
<comment type="caution">
    <text evidence="2">The sequence shown here is derived from an EMBL/GenBank/DDBJ whole genome shotgun (WGS) entry which is preliminary data.</text>
</comment>
<keyword evidence="3" id="KW-1185">Reference proteome</keyword>
<organism evidence="2 3">
    <name type="scientific">Euplotes crassus</name>
    <dbReference type="NCBI Taxonomy" id="5936"/>
    <lineage>
        <taxon>Eukaryota</taxon>
        <taxon>Sar</taxon>
        <taxon>Alveolata</taxon>
        <taxon>Ciliophora</taxon>
        <taxon>Intramacronucleata</taxon>
        <taxon>Spirotrichea</taxon>
        <taxon>Hypotrichia</taxon>
        <taxon>Euplotida</taxon>
        <taxon>Euplotidae</taxon>
        <taxon>Moneuplotes</taxon>
    </lineage>
</organism>
<evidence type="ECO:0000313" key="2">
    <source>
        <dbReference type="EMBL" id="CAI2387476.1"/>
    </source>
</evidence>
<reference evidence="2" key="1">
    <citation type="submission" date="2023-07" db="EMBL/GenBank/DDBJ databases">
        <authorList>
            <consortium name="AG Swart"/>
            <person name="Singh M."/>
            <person name="Singh A."/>
            <person name="Seah K."/>
            <person name="Emmerich C."/>
        </authorList>
    </citation>
    <scope>NUCLEOTIDE SEQUENCE</scope>
    <source>
        <strain evidence="2">DP1</strain>
    </source>
</reference>
<sequence length="509" mass="59109">MKIHNIVLREILLFLEFQDIKQSKLHLVNKQFYHNIIENPELIRRMIPHLLTLTMDYTSELSYQTSILQKSTSTPSAPTSPLKFLKFYEGTCLPSESENFSSQGFSVGRVIEIMTGQVADVKEGKGELLCCVCKRTTGGQDEGIRNVKCIFENEKYCFKEAYNSGEQLYFPNGICCATAIPLYEDNKASGSDKDGHDDIKEDFDDDEENRRLEDYKYEKFNLNHIYDNYTFVGHPKTLAQNPHFYDNCEDSKIIEIDTSYYDDLIIQNLFCINEVKISSFFDSSCPVKAIAFLVHDIPINCEDHPLSLLIQKVYDLSGWKNQDVKVRENLSESEEDLNVYHSEEEGEEKDQDSEFRDFIQLFDNISKARLIPKLSNKSKKWIEFDQKFYSKKFDPKHINEEQKFNLEELGIDHKDIEKITELYDEMKDQMDYYRLRLAAIAYDLDVSLINMLMTKDEEYIFKFNQMITGRFATIIALDAAVNSKPDPNIDIGNIGFYGKVIPSVLKVEK</sequence>
<name>A0AAD1Y8N8_EUPCR</name>
<dbReference type="PROSITE" id="PS50181">
    <property type="entry name" value="FBOX"/>
    <property type="match status" value="1"/>
</dbReference>
<gene>
    <name evidence="2" type="ORF">ECRASSUSDP1_LOCUS29109</name>
</gene>
<dbReference type="InterPro" id="IPR001810">
    <property type="entry name" value="F-box_dom"/>
</dbReference>
<protein>
    <recommendedName>
        <fullName evidence="1">F-box domain-containing protein</fullName>
    </recommendedName>
</protein>
<dbReference type="AlphaFoldDB" id="A0AAD1Y8N8"/>
<feature type="domain" description="F-box" evidence="1">
    <location>
        <begin position="1"/>
        <end position="46"/>
    </location>
</feature>